<keyword evidence="3" id="KW-1185">Reference proteome</keyword>
<dbReference type="RefSeq" id="XP_014559996.1">
    <property type="nucleotide sequence ID" value="XM_014704510.1"/>
</dbReference>
<feature type="region of interest" description="Disordered" evidence="1">
    <location>
        <begin position="38"/>
        <end position="69"/>
    </location>
</feature>
<feature type="region of interest" description="Disordered" evidence="1">
    <location>
        <begin position="249"/>
        <end position="268"/>
    </location>
</feature>
<name>W7ER20_BIPV3</name>
<evidence type="ECO:0000313" key="2">
    <source>
        <dbReference type="EMBL" id="EUN30506.1"/>
    </source>
</evidence>
<dbReference type="AlphaFoldDB" id="W7ER20"/>
<feature type="compositionally biased region" description="Basic residues" evidence="1">
    <location>
        <begin position="52"/>
        <end position="62"/>
    </location>
</feature>
<feature type="region of interest" description="Disordered" evidence="1">
    <location>
        <begin position="198"/>
        <end position="218"/>
    </location>
</feature>
<gene>
    <name evidence="2" type="ORF">COCVIDRAFT_13170</name>
</gene>
<accession>W7ER20</accession>
<dbReference type="HOGENOM" id="CLU_1038238_0_0_1"/>
<sequence length="268" mass="28962">MGSSNSLGTRSRPGVSSYRKKGTWFSPRLLPPFPRSHAVVGHSSPGQTKAHTYTHRHTHTHTRTTGTGPVSGPRLAWPWFIDAVVLQRHLCWPRDIWGWGNGSRVVLATSLGSHDSPKWGGVSGAGSVAEMLESLGFYQAGPCKKKPTGSTHRYVMHLFAFALGRLGRVPIVQRRNVLAWSTPGLPPRSLHTCTQCSETTKHTHTRPRPPQPTATLGGAIAAAPLDPNPAFMTLARPGTSHTARLHEPMHWVGEPPPTAGDAIPKPVG</sequence>
<dbReference type="EMBL" id="KI968705">
    <property type="protein sequence ID" value="EUN30506.1"/>
    <property type="molecule type" value="Genomic_DNA"/>
</dbReference>
<dbReference type="GeneID" id="26251280"/>
<evidence type="ECO:0000256" key="1">
    <source>
        <dbReference type="SAM" id="MobiDB-lite"/>
    </source>
</evidence>
<proteinExistence type="predicted"/>
<evidence type="ECO:0000313" key="3">
    <source>
        <dbReference type="Proteomes" id="UP000054337"/>
    </source>
</evidence>
<protein>
    <submittedName>
        <fullName evidence="2">Uncharacterized protein</fullName>
    </submittedName>
</protein>
<reference evidence="2 3" key="1">
    <citation type="journal article" date="2013" name="PLoS Genet.">
        <title>Comparative genome structure, secondary metabolite, and effector coding capacity across Cochliobolus pathogens.</title>
        <authorList>
            <person name="Condon B.J."/>
            <person name="Leng Y."/>
            <person name="Wu D."/>
            <person name="Bushley K.E."/>
            <person name="Ohm R.A."/>
            <person name="Otillar R."/>
            <person name="Martin J."/>
            <person name="Schackwitz W."/>
            <person name="Grimwood J."/>
            <person name="MohdZainudin N."/>
            <person name="Xue C."/>
            <person name="Wang R."/>
            <person name="Manning V.A."/>
            <person name="Dhillon B."/>
            <person name="Tu Z.J."/>
            <person name="Steffenson B.J."/>
            <person name="Salamov A."/>
            <person name="Sun H."/>
            <person name="Lowry S."/>
            <person name="LaButti K."/>
            <person name="Han J."/>
            <person name="Copeland A."/>
            <person name="Lindquist E."/>
            <person name="Barry K."/>
            <person name="Schmutz J."/>
            <person name="Baker S.E."/>
            <person name="Ciuffetti L.M."/>
            <person name="Grigoriev I.V."/>
            <person name="Zhong S."/>
            <person name="Turgeon B.G."/>
        </authorList>
    </citation>
    <scope>NUCLEOTIDE SEQUENCE [LARGE SCALE GENOMIC DNA]</scope>
    <source>
        <strain evidence="2 3">FI3</strain>
    </source>
</reference>
<dbReference type="Proteomes" id="UP000054337">
    <property type="component" value="Unassembled WGS sequence"/>
</dbReference>
<organism evidence="2 3">
    <name type="scientific">Bipolaris victoriae (strain FI3)</name>
    <name type="common">Victoria blight of oats agent</name>
    <name type="synonym">Cochliobolus victoriae</name>
    <dbReference type="NCBI Taxonomy" id="930091"/>
    <lineage>
        <taxon>Eukaryota</taxon>
        <taxon>Fungi</taxon>
        <taxon>Dikarya</taxon>
        <taxon>Ascomycota</taxon>
        <taxon>Pezizomycotina</taxon>
        <taxon>Dothideomycetes</taxon>
        <taxon>Pleosporomycetidae</taxon>
        <taxon>Pleosporales</taxon>
        <taxon>Pleosporineae</taxon>
        <taxon>Pleosporaceae</taxon>
        <taxon>Bipolaris</taxon>
    </lineage>
</organism>